<feature type="domain" description="PCI" evidence="1">
    <location>
        <begin position="1"/>
        <end position="31"/>
    </location>
</feature>
<dbReference type="Proteomes" id="UP000244336">
    <property type="component" value="Chromosome 1"/>
</dbReference>
<evidence type="ECO:0000259" key="1">
    <source>
        <dbReference type="Pfam" id="PF01399"/>
    </source>
</evidence>
<evidence type="ECO:0000313" key="3">
    <source>
        <dbReference type="Proteomes" id="UP000244336"/>
    </source>
</evidence>
<sequence>MIEHNLLSASKLYTNITFDELGTLLGIDPRKAGPFAEIFVTL</sequence>
<dbReference type="AlphaFoldDB" id="A0A2T7F5J7"/>
<dbReference type="OrthoDB" id="295656at2759"/>
<evidence type="ECO:0000313" key="2">
    <source>
        <dbReference type="EMBL" id="PUZ75363.1"/>
    </source>
</evidence>
<dbReference type="STRING" id="1504633.A0A2T7F5J7"/>
<gene>
    <name evidence="2" type="ORF">GQ55_1G158000</name>
</gene>
<dbReference type="Gene3D" id="1.10.10.10">
    <property type="entry name" value="Winged helix-like DNA-binding domain superfamily/Winged helix DNA-binding domain"/>
    <property type="match status" value="1"/>
</dbReference>
<proteinExistence type="predicted"/>
<organism evidence="2 3">
    <name type="scientific">Panicum hallii var. hallii</name>
    <dbReference type="NCBI Taxonomy" id="1504633"/>
    <lineage>
        <taxon>Eukaryota</taxon>
        <taxon>Viridiplantae</taxon>
        <taxon>Streptophyta</taxon>
        <taxon>Embryophyta</taxon>
        <taxon>Tracheophyta</taxon>
        <taxon>Spermatophyta</taxon>
        <taxon>Magnoliopsida</taxon>
        <taxon>Liliopsida</taxon>
        <taxon>Poales</taxon>
        <taxon>Poaceae</taxon>
        <taxon>PACMAD clade</taxon>
        <taxon>Panicoideae</taxon>
        <taxon>Panicodae</taxon>
        <taxon>Paniceae</taxon>
        <taxon>Panicinae</taxon>
        <taxon>Panicum</taxon>
        <taxon>Panicum sect. Panicum</taxon>
    </lineage>
</organism>
<reference evidence="2 3" key="1">
    <citation type="submission" date="2018-04" db="EMBL/GenBank/DDBJ databases">
        <title>WGS assembly of Panicum hallii var. hallii HAL2.</title>
        <authorList>
            <person name="Lovell J."/>
            <person name="Jenkins J."/>
            <person name="Lowry D."/>
            <person name="Mamidi S."/>
            <person name="Sreedasyam A."/>
            <person name="Weng X."/>
            <person name="Barry K."/>
            <person name="Bonette J."/>
            <person name="Campitelli B."/>
            <person name="Daum C."/>
            <person name="Gordon S."/>
            <person name="Gould B."/>
            <person name="Lipzen A."/>
            <person name="MacQueen A."/>
            <person name="Palacio-Mejia J."/>
            <person name="Plott C."/>
            <person name="Shakirov E."/>
            <person name="Shu S."/>
            <person name="Yoshinaga Y."/>
            <person name="Zane M."/>
            <person name="Rokhsar D."/>
            <person name="Grimwood J."/>
            <person name="Schmutz J."/>
            <person name="Juenger T."/>
        </authorList>
    </citation>
    <scope>NUCLEOTIDE SEQUENCE [LARGE SCALE GENOMIC DNA]</scope>
    <source>
        <strain evidence="3">cv. HAL2</strain>
    </source>
</reference>
<accession>A0A2T7F5J7</accession>
<dbReference type="InterPro" id="IPR036388">
    <property type="entry name" value="WH-like_DNA-bd_sf"/>
</dbReference>
<name>A0A2T7F5J7_9POAL</name>
<dbReference type="Gramene" id="PUZ75363">
    <property type="protein sequence ID" value="PUZ75363"/>
    <property type="gene ID" value="GQ55_1G158000"/>
</dbReference>
<dbReference type="Pfam" id="PF01399">
    <property type="entry name" value="PCI"/>
    <property type="match status" value="1"/>
</dbReference>
<dbReference type="InterPro" id="IPR000717">
    <property type="entry name" value="PCI_dom"/>
</dbReference>
<dbReference type="EMBL" id="CM009749">
    <property type="protein sequence ID" value="PUZ75363.1"/>
    <property type="molecule type" value="Genomic_DNA"/>
</dbReference>
<protein>
    <recommendedName>
        <fullName evidence="1">PCI domain-containing protein</fullName>
    </recommendedName>
</protein>
<keyword evidence="3" id="KW-1185">Reference proteome</keyword>